<dbReference type="Pfam" id="PF03960">
    <property type="entry name" value="ArsC"/>
    <property type="match status" value="1"/>
</dbReference>
<dbReference type="EC" id="1.20.4.1" evidence="4"/>
<dbReference type="EMBL" id="CP116346">
    <property type="protein sequence ID" value="WIT14470.1"/>
    <property type="molecule type" value="Genomic_DNA"/>
</dbReference>
<dbReference type="InterPro" id="IPR006660">
    <property type="entry name" value="Arsenate_reductase-like"/>
</dbReference>
<accession>A0AA95NHU7</accession>
<dbReference type="Proteomes" id="UP001177769">
    <property type="component" value="Chromosome"/>
</dbReference>
<name>A0AA95NHU7_9BURK</name>
<evidence type="ECO:0000313" key="6">
    <source>
        <dbReference type="Proteomes" id="UP001177769"/>
    </source>
</evidence>
<evidence type="ECO:0000256" key="3">
    <source>
        <dbReference type="PROSITE-ProRule" id="PRU01282"/>
    </source>
</evidence>
<dbReference type="NCBIfam" id="TIGR00014">
    <property type="entry name" value="arsC"/>
    <property type="match status" value="1"/>
</dbReference>
<evidence type="ECO:0000256" key="2">
    <source>
        <dbReference type="ARBA" id="ARBA00023002"/>
    </source>
</evidence>
<keyword evidence="2 4" id="KW-0560">Oxidoreductase</keyword>
<comment type="catalytic activity">
    <reaction evidence="4">
        <text>[glutaredoxin]-dithiol + arsenate + glutathione + H(+) = glutathionyl-S-S-[glutaredoxin] + arsenite + H2O</text>
        <dbReference type="Rhea" id="RHEA:22016"/>
        <dbReference type="Rhea" id="RHEA-COMP:10729"/>
        <dbReference type="Rhea" id="RHEA-COMP:17668"/>
        <dbReference type="ChEBI" id="CHEBI:15377"/>
        <dbReference type="ChEBI" id="CHEBI:15378"/>
        <dbReference type="ChEBI" id="CHEBI:29242"/>
        <dbReference type="ChEBI" id="CHEBI:29950"/>
        <dbReference type="ChEBI" id="CHEBI:48597"/>
        <dbReference type="ChEBI" id="CHEBI:57925"/>
        <dbReference type="ChEBI" id="CHEBI:146199"/>
        <dbReference type="EC" id="1.20.4.1"/>
    </reaction>
</comment>
<reference evidence="5" key="1">
    <citation type="submission" date="2023-01" db="EMBL/GenBank/DDBJ databases">
        <title>Whole genome sequence of Paucibacter sp. S2-9 isolated from pond sediment.</title>
        <authorList>
            <person name="Jung J.Y."/>
        </authorList>
    </citation>
    <scope>NUCLEOTIDE SEQUENCE</scope>
    <source>
        <strain evidence="5">S2-9</strain>
    </source>
</reference>
<dbReference type="SUPFAM" id="SSF52833">
    <property type="entry name" value="Thioredoxin-like"/>
    <property type="match status" value="1"/>
</dbReference>
<dbReference type="PANTHER" id="PTHR30041:SF4">
    <property type="entry name" value="ARSENATE REDUCTASE"/>
    <property type="match status" value="1"/>
</dbReference>
<dbReference type="CDD" id="cd03034">
    <property type="entry name" value="ArsC_ArsC"/>
    <property type="match status" value="1"/>
</dbReference>
<dbReference type="AlphaFoldDB" id="A0AA95NHU7"/>
<dbReference type="InterPro" id="IPR036249">
    <property type="entry name" value="Thioredoxin-like_sf"/>
</dbReference>
<dbReference type="PROSITE" id="PS51353">
    <property type="entry name" value="ARSC"/>
    <property type="match status" value="1"/>
</dbReference>
<dbReference type="KEGG" id="pais:PFX98_14770"/>
<gene>
    <name evidence="5" type="primary">arsC</name>
    <name evidence="5" type="ORF">PFX98_14770</name>
</gene>
<evidence type="ECO:0000256" key="4">
    <source>
        <dbReference type="RuleBase" id="RU362029"/>
    </source>
</evidence>
<sequence length="113" mass="12474">MQIYHNPRCSKSREALALLTERGLRPEVIEYLQTPPGMADLQALQQRLGVSARALLRSGEDEYVQLGLADTELGDDALLQAIASHPRLLQRPIVVNGRRAVIARPPELALTVL</sequence>
<dbReference type="GO" id="GO:0008794">
    <property type="term" value="F:arsenate reductase (glutaredoxin) activity"/>
    <property type="evidence" value="ECO:0007669"/>
    <property type="project" value="UniProtKB-UniRule"/>
</dbReference>
<dbReference type="RefSeq" id="WP_285235599.1">
    <property type="nucleotide sequence ID" value="NZ_CP116346.1"/>
</dbReference>
<keyword evidence="6" id="KW-1185">Reference proteome</keyword>
<dbReference type="PANTHER" id="PTHR30041">
    <property type="entry name" value="ARSENATE REDUCTASE"/>
    <property type="match status" value="1"/>
</dbReference>
<organism evidence="5 6">
    <name type="scientific">Paucibacter sediminis</name>
    <dbReference type="NCBI Taxonomy" id="3019553"/>
    <lineage>
        <taxon>Bacteria</taxon>
        <taxon>Pseudomonadati</taxon>
        <taxon>Pseudomonadota</taxon>
        <taxon>Betaproteobacteria</taxon>
        <taxon>Burkholderiales</taxon>
        <taxon>Sphaerotilaceae</taxon>
        <taxon>Roseateles</taxon>
    </lineage>
</organism>
<proteinExistence type="inferred from homology"/>
<comment type="similarity">
    <text evidence="1 3 4">Belongs to the ArsC family.</text>
</comment>
<protein>
    <recommendedName>
        <fullName evidence="4">Arsenate reductase</fullName>
        <ecNumber evidence="4">1.20.4.1</ecNumber>
    </recommendedName>
</protein>
<dbReference type="InterPro" id="IPR006659">
    <property type="entry name" value="Arsenate_reductase"/>
</dbReference>
<evidence type="ECO:0000313" key="5">
    <source>
        <dbReference type="EMBL" id="WIT14470.1"/>
    </source>
</evidence>
<dbReference type="Gene3D" id="3.40.30.10">
    <property type="entry name" value="Glutaredoxin"/>
    <property type="match status" value="1"/>
</dbReference>
<evidence type="ECO:0000256" key="1">
    <source>
        <dbReference type="ARBA" id="ARBA00007198"/>
    </source>
</evidence>